<protein>
    <submittedName>
        <fullName evidence="2">Uncharacterized protein</fullName>
    </submittedName>
</protein>
<dbReference type="Proteomes" id="UP000193920">
    <property type="component" value="Unassembled WGS sequence"/>
</dbReference>
<name>A0A1Y2CHF9_9FUNG</name>
<evidence type="ECO:0000313" key="2">
    <source>
        <dbReference type="EMBL" id="ORY46264.1"/>
    </source>
</evidence>
<evidence type="ECO:0000313" key="3">
    <source>
        <dbReference type="Proteomes" id="UP000193920"/>
    </source>
</evidence>
<dbReference type="EMBL" id="MCOG01000108">
    <property type="protein sequence ID" value="ORY46264.1"/>
    <property type="molecule type" value="Genomic_DNA"/>
</dbReference>
<accession>A0A1Y2CHF9</accession>
<keyword evidence="3" id="KW-1185">Reference proteome</keyword>
<proteinExistence type="predicted"/>
<dbReference type="STRING" id="1754190.A0A1Y2CHF9"/>
<comment type="caution">
    <text evidence="2">The sequence shown here is derived from an EMBL/GenBank/DDBJ whole genome shotgun (WGS) entry which is preliminary data.</text>
</comment>
<keyword evidence="1" id="KW-1133">Transmembrane helix</keyword>
<feature type="transmembrane region" description="Helical" evidence="1">
    <location>
        <begin position="140"/>
        <end position="161"/>
    </location>
</feature>
<organism evidence="2 3">
    <name type="scientific">Neocallimastix californiae</name>
    <dbReference type="NCBI Taxonomy" id="1754190"/>
    <lineage>
        <taxon>Eukaryota</taxon>
        <taxon>Fungi</taxon>
        <taxon>Fungi incertae sedis</taxon>
        <taxon>Chytridiomycota</taxon>
        <taxon>Chytridiomycota incertae sedis</taxon>
        <taxon>Neocallimastigomycetes</taxon>
        <taxon>Neocallimastigales</taxon>
        <taxon>Neocallimastigaceae</taxon>
        <taxon>Neocallimastix</taxon>
    </lineage>
</organism>
<feature type="transmembrane region" description="Helical" evidence="1">
    <location>
        <begin position="52"/>
        <end position="76"/>
    </location>
</feature>
<keyword evidence="1" id="KW-0812">Transmembrane</keyword>
<evidence type="ECO:0000256" key="1">
    <source>
        <dbReference type="SAM" id="Phobius"/>
    </source>
</evidence>
<dbReference type="AlphaFoldDB" id="A0A1Y2CHF9"/>
<keyword evidence="1" id="KW-0472">Membrane</keyword>
<reference evidence="2 3" key="1">
    <citation type="submission" date="2016-08" db="EMBL/GenBank/DDBJ databases">
        <title>A Parts List for Fungal Cellulosomes Revealed by Comparative Genomics.</title>
        <authorList>
            <consortium name="DOE Joint Genome Institute"/>
            <person name="Haitjema C.H."/>
            <person name="Gilmore S.P."/>
            <person name="Henske J.K."/>
            <person name="Solomon K.V."/>
            <person name="De Groot R."/>
            <person name="Kuo A."/>
            <person name="Mondo S.J."/>
            <person name="Salamov A.A."/>
            <person name="Labutti K."/>
            <person name="Zhao Z."/>
            <person name="Chiniquy J."/>
            <person name="Barry K."/>
            <person name="Brewer H.M."/>
            <person name="Purvine S.O."/>
            <person name="Wright A.T."/>
            <person name="Boxma B."/>
            <person name="Van Alen T."/>
            <person name="Hackstein J.H."/>
            <person name="Baker S.E."/>
            <person name="Grigoriev I.V."/>
            <person name="O'Malley M.A."/>
        </authorList>
    </citation>
    <scope>NUCLEOTIDE SEQUENCE [LARGE SCALE GENOMIC DNA]</scope>
    <source>
        <strain evidence="2 3">G1</strain>
    </source>
</reference>
<sequence>MLRKNETYEDILYEPHFRYFIVNSKSNFENAFKASKNVLGNMVLQKFKIMEIIGFSLEILLSIITIIMIYICFVSLKRTINKTSFNIFKMFKYLSKDNFEDIITNYEEKIETLCENFEIDKDITNNSLRNKNKKRIIDKVLIFSFIIIFIIIVAFFVPVYVKYF</sequence>
<gene>
    <name evidence="2" type="ORF">LY90DRAFT_13830</name>
</gene>